<evidence type="ECO:0000256" key="7">
    <source>
        <dbReference type="ARBA" id="ARBA00023136"/>
    </source>
</evidence>
<keyword evidence="7 9" id="KW-0472">Membrane</keyword>
<evidence type="ECO:0000313" key="11">
    <source>
        <dbReference type="Proteomes" id="UP000274920"/>
    </source>
</evidence>
<evidence type="ECO:0000256" key="1">
    <source>
        <dbReference type="ARBA" id="ARBA00004651"/>
    </source>
</evidence>
<feature type="transmembrane region" description="Helical" evidence="9">
    <location>
        <begin position="245"/>
        <end position="264"/>
    </location>
</feature>
<evidence type="ECO:0000256" key="6">
    <source>
        <dbReference type="ARBA" id="ARBA00022989"/>
    </source>
</evidence>
<feature type="transmembrane region" description="Helical" evidence="9">
    <location>
        <begin position="44"/>
        <end position="64"/>
    </location>
</feature>
<gene>
    <name evidence="10" type="ORF">EBB54_21495</name>
</gene>
<evidence type="ECO:0000256" key="2">
    <source>
        <dbReference type="ARBA" id="ARBA00022448"/>
    </source>
</evidence>
<feature type="transmembrane region" description="Helical" evidence="9">
    <location>
        <begin position="93"/>
        <end position="115"/>
    </location>
</feature>
<feature type="transmembrane region" description="Helical" evidence="9">
    <location>
        <begin position="12"/>
        <end position="32"/>
    </location>
</feature>
<accession>A0A426DLL6</accession>
<feature type="transmembrane region" description="Helical" evidence="9">
    <location>
        <begin position="122"/>
        <end position="140"/>
    </location>
</feature>
<keyword evidence="4" id="KW-0997">Cell inner membrane</keyword>
<evidence type="ECO:0000256" key="9">
    <source>
        <dbReference type="SAM" id="Phobius"/>
    </source>
</evidence>
<dbReference type="PANTHER" id="PTHR32196">
    <property type="entry name" value="ABC TRANSPORTER PERMEASE PROTEIN YPHD-RELATED-RELATED"/>
    <property type="match status" value="1"/>
</dbReference>
<dbReference type="GO" id="GO:0005886">
    <property type="term" value="C:plasma membrane"/>
    <property type="evidence" value="ECO:0007669"/>
    <property type="project" value="UniProtKB-SubCell"/>
</dbReference>
<keyword evidence="5 9" id="KW-0812">Transmembrane</keyword>
<comment type="subcellular location">
    <subcellularLocation>
        <location evidence="1">Cell membrane</location>
        <topology evidence="1">Multi-pass membrane protein</topology>
    </subcellularLocation>
</comment>
<evidence type="ECO:0000256" key="8">
    <source>
        <dbReference type="ARBA" id="ARBA00039381"/>
    </source>
</evidence>
<dbReference type="CDD" id="cd06579">
    <property type="entry name" value="TM_PBP1_transp_AraH_like"/>
    <property type="match status" value="1"/>
</dbReference>
<sequence length="317" mass="33372">MQAMKEKFRYSNFPFGVYALFAAIILVFLLSTNGTVSPTHLLNIARSAAPLGIVAMGQTIALLAGGLDLSVGATISMVNLVCASIMNGRSERILPGILISLGLCAMIGLANGIIITKFKMQPFLVTMAMSIIIEGGYYVYTQGIPSGNIPKSFRYLAEGWWGSLPVAFVIWIALWGLLSLILRKTTYGRRLYFTGASPVVAKQSGYPADGILISAYVLTSLLAGLAGLMLSAYVGVASMGVGTEYTLNSIAASVIGGAAFTGGIGSLEGTFPGVMILVVLQSLMTILGISNAGQYLSQGLVIAVMVAVNQFQMKKNK</sequence>
<keyword evidence="11" id="KW-1185">Reference proteome</keyword>
<comment type="caution">
    <text evidence="10">The sequence shown here is derived from an EMBL/GenBank/DDBJ whole genome shotgun (WGS) entry which is preliminary data.</text>
</comment>
<feature type="transmembrane region" description="Helical" evidence="9">
    <location>
        <begin position="160"/>
        <end position="182"/>
    </location>
</feature>
<protein>
    <recommendedName>
        <fullName evidence="8">Autoinducer 2 import system permease protein LsrD</fullName>
    </recommendedName>
</protein>
<dbReference type="EMBL" id="RHJS01000002">
    <property type="protein sequence ID" value="RRK33638.1"/>
    <property type="molecule type" value="Genomic_DNA"/>
</dbReference>
<dbReference type="InterPro" id="IPR001851">
    <property type="entry name" value="ABC_transp_permease"/>
</dbReference>
<proteinExistence type="predicted"/>
<dbReference type="Proteomes" id="UP000274920">
    <property type="component" value="Unassembled WGS sequence"/>
</dbReference>
<reference evidence="10" key="1">
    <citation type="submission" date="2018-10" db="EMBL/GenBank/DDBJ databases">
        <title>Schaedlerella arabinophila gen. nov. sp. nov., isolated from the mouse intestinal tract and comparative analysis with the genome of the closely related altered Schaedler flora strain ASF502.</title>
        <authorList>
            <person name="Miyake S."/>
            <person name="Soh M."/>
            <person name="Seedorf H."/>
        </authorList>
    </citation>
    <scope>NUCLEOTIDE SEQUENCE [LARGE SCALE GENOMIC DNA]</scope>
    <source>
        <strain evidence="10">DSM 106076</strain>
    </source>
</reference>
<feature type="transmembrane region" description="Helical" evidence="9">
    <location>
        <begin position="295"/>
        <end position="311"/>
    </location>
</feature>
<feature type="transmembrane region" description="Helical" evidence="9">
    <location>
        <begin position="211"/>
        <end position="233"/>
    </location>
</feature>
<evidence type="ECO:0000256" key="3">
    <source>
        <dbReference type="ARBA" id="ARBA00022475"/>
    </source>
</evidence>
<dbReference type="RefSeq" id="WP_125128865.1">
    <property type="nucleotide sequence ID" value="NZ_CASCYM010000011.1"/>
</dbReference>
<keyword evidence="3" id="KW-1003">Cell membrane</keyword>
<dbReference type="AlphaFoldDB" id="A0A426DLL6"/>
<keyword evidence="6 9" id="KW-1133">Transmembrane helix</keyword>
<evidence type="ECO:0000256" key="5">
    <source>
        <dbReference type="ARBA" id="ARBA00022692"/>
    </source>
</evidence>
<dbReference type="Pfam" id="PF02653">
    <property type="entry name" value="BPD_transp_2"/>
    <property type="match status" value="1"/>
</dbReference>
<keyword evidence="2" id="KW-0813">Transport</keyword>
<evidence type="ECO:0000313" key="10">
    <source>
        <dbReference type="EMBL" id="RRK33638.1"/>
    </source>
</evidence>
<dbReference type="GO" id="GO:0022857">
    <property type="term" value="F:transmembrane transporter activity"/>
    <property type="evidence" value="ECO:0007669"/>
    <property type="project" value="InterPro"/>
</dbReference>
<name>A0A426DLL6_9FIRM</name>
<evidence type="ECO:0000256" key="4">
    <source>
        <dbReference type="ARBA" id="ARBA00022519"/>
    </source>
</evidence>
<organism evidence="10 11">
    <name type="scientific">Schaedlerella arabinosiphila</name>
    <dbReference type="NCBI Taxonomy" id="2044587"/>
    <lineage>
        <taxon>Bacteria</taxon>
        <taxon>Bacillati</taxon>
        <taxon>Bacillota</taxon>
        <taxon>Clostridia</taxon>
        <taxon>Lachnospirales</taxon>
        <taxon>Lachnospiraceae</taxon>
        <taxon>Schaedlerella</taxon>
    </lineage>
</organism>
<dbReference type="PANTHER" id="PTHR32196:SF71">
    <property type="entry name" value="AUTOINDUCER 2 IMPORT SYSTEM PERMEASE PROTEIN LSRD"/>
    <property type="match status" value="1"/>
</dbReference>